<evidence type="ECO:0000313" key="3">
    <source>
        <dbReference type="Proteomes" id="UP000179880"/>
    </source>
</evidence>
<proteinExistence type="predicted"/>
<protein>
    <submittedName>
        <fullName evidence="2">Uncharacterized protein</fullName>
    </submittedName>
</protein>
<gene>
    <name evidence="2" type="ORF">A3B93_01695</name>
</gene>
<accession>A0A1F6WHY2</accession>
<dbReference type="Proteomes" id="UP000179880">
    <property type="component" value="Unassembled WGS sequence"/>
</dbReference>
<feature type="region of interest" description="Disordered" evidence="1">
    <location>
        <begin position="1"/>
        <end position="36"/>
    </location>
</feature>
<comment type="caution">
    <text evidence="2">The sequence shown here is derived from an EMBL/GenBank/DDBJ whole genome shotgun (WGS) entry which is preliminary data.</text>
</comment>
<reference evidence="2 3" key="1">
    <citation type="journal article" date="2016" name="Nat. Commun.">
        <title>Thousands of microbial genomes shed light on interconnected biogeochemical processes in an aquifer system.</title>
        <authorList>
            <person name="Anantharaman K."/>
            <person name="Brown C.T."/>
            <person name="Hug L.A."/>
            <person name="Sharon I."/>
            <person name="Castelle C.J."/>
            <person name="Probst A.J."/>
            <person name="Thomas B.C."/>
            <person name="Singh A."/>
            <person name="Wilkins M.J."/>
            <person name="Karaoz U."/>
            <person name="Brodie E.L."/>
            <person name="Williams K.H."/>
            <person name="Hubbard S.S."/>
            <person name="Banfield J.F."/>
        </authorList>
    </citation>
    <scope>NUCLEOTIDE SEQUENCE [LARGE SCALE GENOMIC DNA]</scope>
</reference>
<organism evidence="2 3">
    <name type="scientific">Candidatus Nomurabacteria bacterium RIFCSPHIGHO2_02_FULL_42_24</name>
    <dbReference type="NCBI Taxonomy" id="1801757"/>
    <lineage>
        <taxon>Bacteria</taxon>
        <taxon>Candidatus Nomuraibacteriota</taxon>
    </lineage>
</organism>
<dbReference type="EMBL" id="MFUH01000030">
    <property type="protein sequence ID" value="OGI81396.1"/>
    <property type="molecule type" value="Genomic_DNA"/>
</dbReference>
<evidence type="ECO:0000256" key="1">
    <source>
        <dbReference type="SAM" id="MobiDB-lite"/>
    </source>
</evidence>
<sequence>MAENPEFLKAYRTHEKPEAIRAAQRKEKRTGQKGITRDRTERIKAYLERLENIFLNPDQRVRERNIELLKPAIYENALIREENFPESYFEFQKQQLVDKGISKEQVEREFSQEKKKEEISRVRESQRLSLDAWIDYLSGDNCKYPTDLKYFVMQGVFRLGNFNTGAYSFTKRIETTTAPFPEVDRQALSIILGGLEARHYNKPTENYSPALLDLIDKNKNFDDLYALAMREIDQMADKSEILPITEGEWRIFKKGSNPQKLVDALAGIRSNLCIADIGSATAYLNQGSVEIYFSHNSAKQPVVPRIAIARNDNVGVYEVRGTYNKNEDVDSYIEETDILINRLKNIPNGESFAKKDADMKRMTKLYNRFFKIDKKTKEKTSLNPELTRDDLSFLYEIDDSIDGFGYQKDPRIEEITNQRKIKEDLAFLFNCRPDQISTTKDEALKGDIIFHYGDLYLDSLTSAEGLKLPEKIGGDLYLDSLTSAEGLKLPEKIGGGLYLSGLTYNQKKILRRRYPNLEIL</sequence>
<name>A0A1F6WHY2_9BACT</name>
<evidence type="ECO:0000313" key="2">
    <source>
        <dbReference type="EMBL" id="OGI81396.1"/>
    </source>
</evidence>
<dbReference type="AlphaFoldDB" id="A0A1F6WHY2"/>